<dbReference type="HOGENOM" id="CLU_1378680_0_0_1"/>
<feature type="region of interest" description="Disordered" evidence="1">
    <location>
        <begin position="75"/>
        <end position="127"/>
    </location>
</feature>
<reference evidence="2 3" key="1">
    <citation type="journal article" date="2012" name="PLoS Pathog.">
        <title>Diverse lifestyles and strategies of plant pathogenesis encoded in the genomes of eighteen Dothideomycetes fungi.</title>
        <authorList>
            <person name="Ohm R.A."/>
            <person name="Feau N."/>
            <person name="Henrissat B."/>
            <person name="Schoch C.L."/>
            <person name="Horwitz B.A."/>
            <person name="Barry K.W."/>
            <person name="Condon B.J."/>
            <person name="Copeland A.C."/>
            <person name="Dhillon B."/>
            <person name="Glaser F."/>
            <person name="Hesse C.N."/>
            <person name="Kosti I."/>
            <person name="LaButti K."/>
            <person name="Lindquist E.A."/>
            <person name="Lucas S."/>
            <person name="Salamov A.A."/>
            <person name="Bradshaw R.E."/>
            <person name="Ciuffetti L."/>
            <person name="Hamelin R.C."/>
            <person name="Kema G.H.J."/>
            <person name="Lawrence C."/>
            <person name="Scott J.A."/>
            <person name="Spatafora J.W."/>
            <person name="Turgeon B.G."/>
            <person name="de Wit P.J.G.M."/>
            <person name="Zhong S."/>
            <person name="Goodwin S.B."/>
            <person name="Grigoriev I.V."/>
        </authorList>
    </citation>
    <scope>NUCLEOTIDE SEQUENCE [LARGE SCALE GENOMIC DNA]</scope>
    <source>
        <strain evidence="2 3">CIRAD86</strain>
    </source>
</reference>
<gene>
    <name evidence="2" type="ORF">MYCFIDRAFT_173404</name>
</gene>
<proteinExistence type="predicted"/>
<dbReference type="KEGG" id="pfj:MYCFIDRAFT_173404"/>
<accession>M3B4V6</accession>
<organism evidence="2 3">
    <name type="scientific">Pseudocercospora fijiensis (strain CIRAD86)</name>
    <name type="common">Black leaf streak disease fungus</name>
    <name type="synonym">Mycosphaerella fijiensis</name>
    <dbReference type="NCBI Taxonomy" id="383855"/>
    <lineage>
        <taxon>Eukaryota</taxon>
        <taxon>Fungi</taxon>
        <taxon>Dikarya</taxon>
        <taxon>Ascomycota</taxon>
        <taxon>Pezizomycotina</taxon>
        <taxon>Dothideomycetes</taxon>
        <taxon>Dothideomycetidae</taxon>
        <taxon>Mycosphaerellales</taxon>
        <taxon>Mycosphaerellaceae</taxon>
        <taxon>Pseudocercospora</taxon>
    </lineage>
</organism>
<evidence type="ECO:0000256" key="1">
    <source>
        <dbReference type="SAM" id="MobiDB-lite"/>
    </source>
</evidence>
<keyword evidence="3" id="KW-1185">Reference proteome</keyword>
<evidence type="ECO:0000313" key="2">
    <source>
        <dbReference type="EMBL" id="EME84403.1"/>
    </source>
</evidence>
<dbReference type="EMBL" id="KB446557">
    <property type="protein sequence ID" value="EME84403.1"/>
    <property type="molecule type" value="Genomic_DNA"/>
</dbReference>
<dbReference type="VEuPathDB" id="FungiDB:MYCFIDRAFT_173404"/>
<evidence type="ECO:0000313" key="3">
    <source>
        <dbReference type="Proteomes" id="UP000016932"/>
    </source>
</evidence>
<feature type="compositionally biased region" description="Basic and acidic residues" evidence="1">
    <location>
        <begin position="75"/>
        <end position="114"/>
    </location>
</feature>
<sequence length="198" mass="22331">MARPFVLLNGTHSAAPHVPGHTGDQHWPGVLAPEETCIYRPADSRHIRLPRDRIKQMVILSLTGDKYCWKRRARAEREGQEGEEGKEGKEGVSQHEMTRGGRGHEKQNLADDGKAAPPGLTDDPPVFDEHRYPRLLYTCTCDYSCDHPFKPRRHGMPEASMQPSNLRAGVVASSRAHPAQDESAHLTSFRETRRWHCV</sequence>
<dbReference type="AlphaFoldDB" id="M3B4V6"/>
<dbReference type="RefSeq" id="XP_007925027.1">
    <property type="nucleotide sequence ID" value="XM_007926836.1"/>
</dbReference>
<dbReference type="GeneID" id="19332983"/>
<name>M3B4V6_PSEFD</name>
<dbReference type="Proteomes" id="UP000016932">
    <property type="component" value="Unassembled WGS sequence"/>
</dbReference>
<protein>
    <submittedName>
        <fullName evidence="2">Uncharacterized protein</fullName>
    </submittedName>
</protein>